<sequence length="156" mass="17231">MSYLNYKTFNPVKYKSANVSVLLVIGLLFALLFFLFIVFGTNFGNRFGGVYERKLDQATAAKERKAILKVDPDTAESRTSYKVTGSGFKAGTVVYLNFSDPACCTSFAVSPDDLGNISFAKETGKPGIYRVEAFQRYENSLVLVATVFLEVTEKGQ</sequence>
<keyword evidence="1" id="KW-1133">Transmembrane helix</keyword>
<evidence type="ECO:0000313" key="2">
    <source>
        <dbReference type="EMBL" id="OGD91811.1"/>
    </source>
</evidence>
<dbReference type="STRING" id="1797716.A3D07_02690"/>
<evidence type="ECO:0000256" key="1">
    <source>
        <dbReference type="SAM" id="Phobius"/>
    </source>
</evidence>
<protein>
    <submittedName>
        <fullName evidence="2">Uncharacterized protein</fullName>
    </submittedName>
</protein>
<name>A0A1F5GIV6_9BACT</name>
<feature type="transmembrane region" description="Helical" evidence="1">
    <location>
        <begin position="20"/>
        <end position="44"/>
    </location>
</feature>
<comment type="caution">
    <text evidence="2">The sequence shown here is derived from an EMBL/GenBank/DDBJ whole genome shotgun (WGS) entry which is preliminary data.</text>
</comment>
<keyword evidence="1" id="KW-0472">Membrane</keyword>
<keyword evidence="1" id="KW-0812">Transmembrane</keyword>
<evidence type="ECO:0000313" key="3">
    <source>
        <dbReference type="Proteomes" id="UP000177124"/>
    </source>
</evidence>
<dbReference type="AlphaFoldDB" id="A0A1F5GIV6"/>
<reference evidence="2 3" key="1">
    <citation type="journal article" date="2016" name="Nat. Commun.">
        <title>Thousands of microbial genomes shed light on interconnected biogeochemical processes in an aquifer system.</title>
        <authorList>
            <person name="Anantharaman K."/>
            <person name="Brown C.T."/>
            <person name="Hug L.A."/>
            <person name="Sharon I."/>
            <person name="Castelle C.J."/>
            <person name="Probst A.J."/>
            <person name="Thomas B.C."/>
            <person name="Singh A."/>
            <person name="Wilkins M.J."/>
            <person name="Karaoz U."/>
            <person name="Brodie E.L."/>
            <person name="Williams K.H."/>
            <person name="Hubbard S.S."/>
            <person name="Banfield J.F."/>
        </authorList>
    </citation>
    <scope>NUCLEOTIDE SEQUENCE [LARGE SCALE GENOMIC DNA]</scope>
</reference>
<gene>
    <name evidence="2" type="ORF">A3D07_02690</name>
</gene>
<dbReference type="Proteomes" id="UP000177124">
    <property type="component" value="Unassembled WGS sequence"/>
</dbReference>
<accession>A0A1F5GIV6</accession>
<proteinExistence type="predicted"/>
<dbReference type="EMBL" id="MFBF01000010">
    <property type="protein sequence ID" value="OGD91811.1"/>
    <property type="molecule type" value="Genomic_DNA"/>
</dbReference>
<organism evidence="2 3">
    <name type="scientific">Candidatus Curtissbacteria bacterium RIFCSPHIGHO2_02_FULL_42_15</name>
    <dbReference type="NCBI Taxonomy" id="1797716"/>
    <lineage>
        <taxon>Bacteria</taxon>
        <taxon>Candidatus Curtissiibacteriota</taxon>
    </lineage>
</organism>